<dbReference type="EMBL" id="BMFD01000002">
    <property type="protein sequence ID" value="GGC31761.1"/>
    <property type="molecule type" value="Genomic_DNA"/>
</dbReference>
<organism evidence="1 2">
    <name type="scientific">Belliella aquatica</name>
    <dbReference type="NCBI Taxonomy" id="1323734"/>
    <lineage>
        <taxon>Bacteria</taxon>
        <taxon>Pseudomonadati</taxon>
        <taxon>Bacteroidota</taxon>
        <taxon>Cytophagia</taxon>
        <taxon>Cytophagales</taxon>
        <taxon>Cyclobacteriaceae</taxon>
        <taxon>Belliella</taxon>
    </lineage>
</organism>
<proteinExistence type="predicted"/>
<gene>
    <name evidence="1" type="ORF">GCM10010993_08410</name>
</gene>
<evidence type="ECO:0000313" key="1">
    <source>
        <dbReference type="EMBL" id="GGC31761.1"/>
    </source>
</evidence>
<dbReference type="SUPFAM" id="SSF53756">
    <property type="entry name" value="UDP-Glycosyltransferase/glycogen phosphorylase"/>
    <property type="match status" value="1"/>
</dbReference>
<sequence>MMKKLLFISWDADTSNYLESLFFPIFDGIQQQAHFQIHILQFSWADKEEVMRIQNIASSKNLIFNHHKITKGKFQKLAVLYAVYKGVFAIKNYIENHDIQIIMPRSTMPAMMCNRLSDWIKRKKIKIIFDADGLPLEERIDFAGLKSTDLQYRLLKKEETKLLHHADHVLVRTLKAKEIHLQNLNAQKETKFSVVTNGRDPSFFNFKTENKNQIRAKLGLNEDTKLFFYSGTIGPQYALDEMIAIFEAYWKTNKNTSFILLTRRPELVENHIPEDLKAVIYPIATDFDQIPKYLAAADLAFSLRLPAPSLAGIAPIKLGEYLLMGIPTMASAAVGDTESMLKSSDFCHIYQHNDPERIPKAMNWINQLKSNREEIIHFGQENFSLNLSITQYLKVLNAQSLTS</sequence>
<evidence type="ECO:0000313" key="2">
    <source>
        <dbReference type="Proteomes" id="UP000635885"/>
    </source>
</evidence>
<dbReference type="RefSeq" id="WP_188440026.1">
    <property type="nucleotide sequence ID" value="NZ_BMFD01000002.1"/>
</dbReference>
<reference evidence="2" key="1">
    <citation type="journal article" date="2019" name="Int. J. Syst. Evol. Microbiol.">
        <title>The Global Catalogue of Microorganisms (GCM) 10K type strain sequencing project: providing services to taxonomists for standard genome sequencing and annotation.</title>
        <authorList>
            <consortium name="The Broad Institute Genomics Platform"/>
            <consortium name="The Broad Institute Genome Sequencing Center for Infectious Disease"/>
            <person name="Wu L."/>
            <person name="Ma J."/>
        </authorList>
    </citation>
    <scope>NUCLEOTIDE SEQUENCE [LARGE SCALE GENOMIC DNA]</scope>
    <source>
        <strain evidence="2">CGMCC 1.12479</strain>
    </source>
</reference>
<keyword evidence="2" id="KW-1185">Reference proteome</keyword>
<comment type="caution">
    <text evidence="1">The sequence shown here is derived from an EMBL/GenBank/DDBJ whole genome shotgun (WGS) entry which is preliminary data.</text>
</comment>
<name>A0ABQ1LXP7_9BACT</name>
<accession>A0ABQ1LXP7</accession>
<dbReference type="Gene3D" id="3.40.50.2000">
    <property type="entry name" value="Glycogen Phosphorylase B"/>
    <property type="match status" value="2"/>
</dbReference>
<dbReference type="Proteomes" id="UP000635885">
    <property type="component" value="Unassembled WGS sequence"/>
</dbReference>
<protein>
    <submittedName>
        <fullName evidence="1">Uncharacterized protein</fullName>
    </submittedName>
</protein>